<dbReference type="SUPFAM" id="SSF52172">
    <property type="entry name" value="CheY-like"/>
    <property type="match status" value="1"/>
</dbReference>
<dbReference type="InterPro" id="IPR011006">
    <property type="entry name" value="CheY-like_superfamily"/>
</dbReference>
<comment type="caution">
    <text evidence="3">The sequence shown here is derived from an EMBL/GenBank/DDBJ whole genome shotgun (WGS) entry which is preliminary data.</text>
</comment>
<dbReference type="eggNOG" id="COG0784">
    <property type="taxonomic scope" value="Bacteria"/>
</dbReference>
<organism evidence="3 4">
    <name type="scientific">Sporocytophaga myxococcoides</name>
    <dbReference type="NCBI Taxonomy" id="153721"/>
    <lineage>
        <taxon>Bacteria</taxon>
        <taxon>Pseudomonadati</taxon>
        <taxon>Bacteroidota</taxon>
        <taxon>Cytophagia</taxon>
        <taxon>Cytophagales</taxon>
        <taxon>Cytophagaceae</taxon>
        <taxon>Sporocytophaga</taxon>
    </lineage>
</organism>
<dbReference type="InterPro" id="IPR052893">
    <property type="entry name" value="TCS_response_regulator"/>
</dbReference>
<feature type="modified residue" description="4-aspartylphosphate" evidence="1">
    <location>
        <position position="63"/>
    </location>
</feature>
<dbReference type="PANTHER" id="PTHR44520">
    <property type="entry name" value="RESPONSE REGULATOR RCP1-RELATED"/>
    <property type="match status" value="1"/>
</dbReference>
<dbReference type="PANTHER" id="PTHR44520:SF2">
    <property type="entry name" value="RESPONSE REGULATOR RCP1"/>
    <property type="match status" value="1"/>
</dbReference>
<keyword evidence="1" id="KW-0597">Phosphoprotein</keyword>
<gene>
    <name evidence="3" type="ORF">MYP_3477</name>
</gene>
<dbReference type="STRING" id="153721.MYP_3477"/>
<dbReference type="Gene3D" id="3.40.50.2300">
    <property type="match status" value="1"/>
</dbReference>
<keyword evidence="4" id="KW-1185">Reference proteome</keyword>
<dbReference type="OrthoDB" id="9789181at2"/>
<reference evidence="3 4" key="1">
    <citation type="submission" date="2014-09" db="EMBL/GenBank/DDBJ databases">
        <title>Sporocytophaga myxococcoides PG-01 genome sequencing.</title>
        <authorList>
            <person name="Liu L."/>
            <person name="Gao P.J."/>
            <person name="Chen G.J."/>
            <person name="Wang L.S."/>
        </authorList>
    </citation>
    <scope>NUCLEOTIDE SEQUENCE [LARGE SCALE GENOMIC DNA]</scope>
    <source>
        <strain evidence="3 4">PG-01</strain>
    </source>
</reference>
<dbReference type="PROSITE" id="PS50110">
    <property type="entry name" value="RESPONSE_REGULATORY"/>
    <property type="match status" value="1"/>
</dbReference>
<dbReference type="AlphaFoldDB" id="A0A098LJM1"/>
<dbReference type="EMBL" id="BBLT01000007">
    <property type="protein sequence ID" value="GAL86248.1"/>
    <property type="molecule type" value="Genomic_DNA"/>
</dbReference>
<dbReference type="Pfam" id="PF00072">
    <property type="entry name" value="Response_reg"/>
    <property type="match status" value="1"/>
</dbReference>
<accession>A0A098LJM1</accession>
<proteinExistence type="predicted"/>
<dbReference type="RefSeq" id="WP_045465835.1">
    <property type="nucleotide sequence ID" value="NZ_BBLT01000007.1"/>
</dbReference>
<protein>
    <submittedName>
        <fullName evidence="3">Response regulator rcp1</fullName>
    </submittedName>
</protein>
<dbReference type="SMART" id="SM00448">
    <property type="entry name" value="REC"/>
    <property type="match status" value="1"/>
</dbReference>
<name>A0A098LJM1_9BACT</name>
<evidence type="ECO:0000256" key="1">
    <source>
        <dbReference type="PROSITE-ProRule" id="PRU00169"/>
    </source>
</evidence>
<dbReference type="Proteomes" id="UP000030185">
    <property type="component" value="Unassembled WGS sequence"/>
</dbReference>
<sequence>MGLNSILLVDDDNITNFINKRLISKHLENPKIEVALNGEEGIDYIKDNCNSEDKTCPELILLDINMPVMDGIEFLSIFNKMDFNNKENVKVAILTTSSNQKDVDKVKNLGDFEYINKPLTEAKLKNLLSKNID</sequence>
<evidence type="ECO:0000313" key="4">
    <source>
        <dbReference type="Proteomes" id="UP000030185"/>
    </source>
</evidence>
<feature type="domain" description="Response regulatory" evidence="2">
    <location>
        <begin position="5"/>
        <end position="132"/>
    </location>
</feature>
<evidence type="ECO:0000259" key="2">
    <source>
        <dbReference type="PROSITE" id="PS50110"/>
    </source>
</evidence>
<dbReference type="InterPro" id="IPR001789">
    <property type="entry name" value="Sig_transdc_resp-reg_receiver"/>
</dbReference>
<dbReference type="GO" id="GO:0000160">
    <property type="term" value="P:phosphorelay signal transduction system"/>
    <property type="evidence" value="ECO:0007669"/>
    <property type="project" value="InterPro"/>
</dbReference>
<evidence type="ECO:0000313" key="3">
    <source>
        <dbReference type="EMBL" id="GAL86248.1"/>
    </source>
</evidence>